<comment type="caution">
    <text evidence="1">The sequence shown here is derived from an EMBL/GenBank/DDBJ whole genome shotgun (WGS) entry which is preliminary data.</text>
</comment>
<reference evidence="1" key="1">
    <citation type="submission" date="2020-10" db="EMBL/GenBank/DDBJ databases">
        <authorList>
            <person name="Kikuchi T."/>
        </authorList>
    </citation>
    <scope>NUCLEOTIDE SEQUENCE</scope>
    <source>
        <strain evidence="1">NKZ352</strain>
    </source>
</reference>
<dbReference type="Proteomes" id="UP000835052">
    <property type="component" value="Unassembled WGS sequence"/>
</dbReference>
<keyword evidence="2" id="KW-1185">Reference proteome</keyword>
<name>A0A8S1GWZ4_9PELO</name>
<organism evidence="1 2">
    <name type="scientific">Caenorhabditis auriculariae</name>
    <dbReference type="NCBI Taxonomy" id="2777116"/>
    <lineage>
        <taxon>Eukaryota</taxon>
        <taxon>Metazoa</taxon>
        <taxon>Ecdysozoa</taxon>
        <taxon>Nematoda</taxon>
        <taxon>Chromadorea</taxon>
        <taxon>Rhabditida</taxon>
        <taxon>Rhabditina</taxon>
        <taxon>Rhabditomorpha</taxon>
        <taxon>Rhabditoidea</taxon>
        <taxon>Rhabditidae</taxon>
        <taxon>Peloderinae</taxon>
        <taxon>Caenorhabditis</taxon>
    </lineage>
</organism>
<accession>A0A8S1GWZ4</accession>
<proteinExistence type="predicted"/>
<protein>
    <submittedName>
        <fullName evidence="1">Uncharacterized protein</fullName>
    </submittedName>
</protein>
<dbReference type="EMBL" id="CAJGYM010000003">
    <property type="protein sequence ID" value="CAD6185770.1"/>
    <property type="molecule type" value="Genomic_DNA"/>
</dbReference>
<sequence length="70" mass="7940">MRSTEVGNREKAATTEFRKLVPFDRSGGGFFEAGKKKKQISALLSFHGVIDHCFREVVLALRDNLEKRIC</sequence>
<evidence type="ECO:0000313" key="2">
    <source>
        <dbReference type="Proteomes" id="UP000835052"/>
    </source>
</evidence>
<dbReference type="AlphaFoldDB" id="A0A8S1GWZ4"/>
<gene>
    <name evidence="1" type="ORF">CAUJ_LOCUS1689</name>
</gene>
<evidence type="ECO:0000313" key="1">
    <source>
        <dbReference type="EMBL" id="CAD6185770.1"/>
    </source>
</evidence>